<accession>A0A815WGI0</accession>
<sequence>MNDQAAFEISRQIPLSDAFRRDYAHLVQWLAKLNEYLAKFIQEINNICRN</sequence>
<protein>
    <submittedName>
        <fullName evidence="1">Uncharacterized protein</fullName>
    </submittedName>
</protein>
<dbReference type="AlphaFoldDB" id="A0A815WGI0"/>
<organism evidence="1 2">
    <name type="scientific">Rotaria sordida</name>
    <dbReference type="NCBI Taxonomy" id="392033"/>
    <lineage>
        <taxon>Eukaryota</taxon>
        <taxon>Metazoa</taxon>
        <taxon>Spiralia</taxon>
        <taxon>Gnathifera</taxon>
        <taxon>Rotifera</taxon>
        <taxon>Eurotatoria</taxon>
        <taxon>Bdelloidea</taxon>
        <taxon>Philodinida</taxon>
        <taxon>Philodinidae</taxon>
        <taxon>Rotaria</taxon>
    </lineage>
</organism>
<dbReference type="EMBL" id="CAJNOT010014685">
    <property type="protein sequence ID" value="CAF1544514.1"/>
    <property type="molecule type" value="Genomic_DNA"/>
</dbReference>
<gene>
    <name evidence="1" type="ORF">ZHD862_LOCUS39174</name>
</gene>
<name>A0A815WGI0_9BILA</name>
<evidence type="ECO:0000313" key="2">
    <source>
        <dbReference type="Proteomes" id="UP000663864"/>
    </source>
</evidence>
<comment type="caution">
    <text evidence="1">The sequence shown here is derived from an EMBL/GenBank/DDBJ whole genome shotgun (WGS) entry which is preliminary data.</text>
</comment>
<reference evidence="1" key="1">
    <citation type="submission" date="2021-02" db="EMBL/GenBank/DDBJ databases">
        <authorList>
            <person name="Nowell W R."/>
        </authorList>
    </citation>
    <scope>NUCLEOTIDE SEQUENCE</scope>
</reference>
<proteinExistence type="predicted"/>
<feature type="non-terminal residue" evidence="1">
    <location>
        <position position="1"/>
    </location>
</feature>
<dbReference type="Proteomes" id="UP000663864">
    <property type="component" value="Unassembled WGS sequence"/>
</dbReference>
<evidence type="ECO:0000313" key="1">
    <source>
        <dbReference type="EMBL" id="CAF1544514.1"/>
    </source>
</evidence>